<organism evidence="7 8">
    <name type="scientific">Nonomuraea pusilla</name>
    <dbReference type="NCBI Taxonomy" id="46177"/>
    <lineage>
        <taxon>Bacteria</taxon>
        <taxon>Bacillati</taxon>
        <taxon>Actinomycetota</taxon>
        <taxon>Actinomycetes</taxon>
        <taxon>Streptosporangiales</taxon>
        <taxon>Streptosporangiaceae</taxon>
        <taxon>Nonomuraea</taxon>
    </lineage>
</organism>
<keyword evidence="3" id="KW-0762">Sugar transport</keyword>
<dbReference type="InterPro" id="IPR006060">
    <property type="entry name" value="Maltose/Cyclodextrin-bd"/>
</dbReference>
<dbReference type="GO" id="GO:0055052">
    <property type="term" value="C:ATP-binding cassette (ABC) transporter complex, substrate-binding subunit-containing"/>
    <property type="evidence" value="ECO:0007669"/>
    <property type="project" value="TreeGrafter"/>
</dbReference>
<evidence type="ECO:0000256" key="6">
    <source>
        <dbReference type="SAM" id="SignalP"/>
    </source>
</evidence>
<dbReference type="PRINTS" id="PR00181">
    <property type="entry name" value="MALTOSEBP"/>
</dbReference>
<dbReference type="CDD" id="cd13586">
    <property type="entry name" value="PBP2_Maltose_binding_like"/>
    <property type="match status" value="1"/>
</dbReference>
<evidence type="ECO:0000256" key="1">
    <source>
        <dbReference type="ARBA" id="ARBA00008520"/>
    </source>
</evidence>
<dbReference type="SUPFAM" id="SSF53850">
    <property type="entry name" value="Periplasmic binding protein-like II"/>
    <property type="match status" value="1"/>
</dbReference>
<dbReference type="AlphaFoldDB" id="A0A1H7XX33"/>
<dbReference type="PANTHER" id="PTHR30061:SF50">
    <property type="entry name" value="MALTOSE_MALTODEXTRIN-BINDING PERIPLASMIC PROTEIN"/>
    <property type="match status" value="1"/>
</dbReference>
<sequence>MRMRALGVAALATLAFSATACGDNGTAQPSAAPSAASSGPASAPADKGNGKLVIWADPSRVTALKPFADQFGTENGVTVEVKEISKDNQQTFLTASQQGSGPDIMIGAHDWIGNLVQNGAIDPVTLTEEQKAAFPPIAIKAVTFDGQIYGAPYAVENVALIRNTKLVPDAPATFDEVVEKGKELKKAGKVKEVLCLPVTQKGDAYHVYPLFASAGGSLFGSTASGDPDPKKVLVGSPESIKAFGKLKDLGEKGDGALKTSITNENYIVNFAAGKCAFLVSGPWAMADVKKSGLSYDVTPVPAFKDGKPATPFVGVQTFFVASKGKSKALAQEFVANYVTNKDVAKALYDADPRPPALTAALQDVQASDPDAVKFMDAGKDGLPMPAIPEMQAIWEPFGIAETAVVKGGDADKAATAGQKAIDGSLKN</sequence>
<dbReference type="OrthoDB" id="9766758at2"/>
<evidence type="ECO:0000256" key="4">
    <source>
        <dbReference type="ARBA" id="ARBA00022729"/>
    </source>
</evidence>
<protein>
    <submittedName>
        <fullName evidence="7">Carbohydrate ABC transporter substrate-binding protein, CUT1 family (TC 3.A.1.1.-)</fullName>
    </submittedName>
</protein>
<comment type="similarity">
    <text evidence="1">Belongs to the bacterial solute-binding protein 1 family.</text>
</comment>
<dbReference type="GO" id="GO:0042956">
    <property type="term" value="P:maltodextrin transmembrane transport"/>
    <property type="evidence" value="ECO:0007669"/>
    <property type="project" value="TreeGrafter"/>
</dbReference>
<dbReference type="Proteomes" id="UP000198953">
    <property type="component" value="Unassembled WGS sequence"/>
</dbReference>
<keyword evidence="2" id="KW-0813">Transport</keyword>
<reference evidence="7 8" key="1">
    <citation type="submission" date="2016-10" db="EMBL/GenBank/DDBJ databases">
        <authorList>
            <person name="de Groot N.N."/>
        </authorList>
    </citation>
    <scope>NUCLEOTIDE SEQUENCE [LARGE SCALE GENOMIC DNA]</scope>
    <source>
        <strain evidence="7 8">DSM 43357</strain>
    </source>
</reference>
<keyword evidence="4 6" id="KW-0732">Signal</keyword>
<feature type="region of interest" description="Disordered" evidence="5">
    <location>
        <begin position="24"/>
        <end position="49"/>
    </location>
</feature>
<evidence type="ECO:0000313" key="8">
    <source>
        <dbReference type="Proteomes" id="UP000198953"/>
    </source>
</evidence>
<feature type="signal peptide" evidence="6">
    <location>
        <begin position="1"/>
        <end position="20"/>
    </location>
</feature>
<dbReference type="GO" id="GO:0015144">
    <property type="term" value="F:carbohydrate transmembrane transporter activity"/>
    <property type="evidence" value="ECO:0007669"/>
    <property type="project" value="InterPro"/>
</dbReference>
<dbReference type="PROSITE" id="PS51257">
    <property type="entry name" value="PROKAR_LIPOPROTEIN"/>
    <property type="match status" value="1"/>
</dbReference>
<dbReference type="Gene3D" id="3.40.190.10">
    <property type="entry name" value="Periplasmic binding protein-like II"/>
    <property type="match status" value="2"/>
</dbReference>
<evidence type="ECO:0000256" key="5">
    <source>
        <dbReference type="SAM" id="MobiDB-lite"/>
    </source>
</evidence>
<dbReference type="STRING" id="46177.SAMN05660976_04978"/>
<gene>
    <name evidence="7" type="ORF">SAMN05660976_04978</name>
</gene>
<dbReference type="GO" id="GO:1901982">
    <property type="term" value="F:maltose binding"/>
    <property type="evidence" value="ECO:0007669"/>
    <property type="project" value="TreeGrafter"/>
</dbReference>
<dbReference type="EMBL" id="FOBF01000012">
    <property type="protein sequence ID" value="SEM37529.1"/>
    <property type="molecule type" value="Genomic_DNA"/>
</dbReference>
<name>A0A1H7XX33_9ACTN</name>
<accession>A0A1H7XX33</accession>
<proteinExistence type="inferred from homology"/>
<keyword evidence="8" id="KW-1185">Reference proteome</keyword>
<evidence type="ECO:0000256" key="2">
    <source>
        <dbReference type="ARBA" id="ARBA00022448"/>
    </source>
</evidence>
<dbReference type="PANTHER" id="PTHR30061">
    <property type="entry name" value="MALTOSE-BINDING PERIPLASMIC PROTEIN"/>
    <property type="match status" value="1"/>
</dbReference>
<evidence type="ECO:0000313" key="7">
    <source>
        <dbReference type="EMBL" id="SEM37529.1"/>
    </source>
</evidence>
<dbReference type="Pfam" id="PF13416">
    <property type="entry name" value="SBP_bac_8"/>
    <property type="match status" value="1"/>
</dbReference>
<feature type="chain" id="PRO_5038815948" evidence="6">
    <location>
        <begin position="21"/>
        <end position="427"/>
    </location>
</feature>
<evidence type="ECO:0000256" key="3">
    <source>
        <dbReference type="ARBA" id="ARBA00022597"/>
    </source>
</evidence>
<dbReference type="InterPro" id="IPR006059">
    <property type="entry name" value="SBP"/>
</dbReference>
<feature type="compositionally biased region" description="Low complexity" evidence="5">
    <location>
        <begin position="27"/>
        <end position="45"/>
    </location>
</feature>
<dbReference type="RefSeq" id="WP_091103095.1">
    <property type="nucleotide sequence ID" value="NZ_FOBF01000012.1"/>
</dbReference>
<dbReference type="GO" id="GO:0015768">
    <property type="term" value="P:maltose transport"/>
    <property type="evidence" value="ECO:0007669"/>
    <property type="project" value="TreeGrafter"/>
</dbReference>